<dbReference type="InterPro" id="IPR024607">
    <property type="entry name" value="Sulfatase_CS"/>
</dbReference>
<keyword evidence="6" id="KW-0106">Calcium</keyword>
<organism evidence="9">
    <name type="scientific">Culex tarsalis</name>
    <name type="common">Encephalitis mosquito</name>
    <dbReference type="NCBI Taxonomy" id="7177"/>
    <lineage>
        <taxon>Eukaryota</taxon>
        <taxon>Metazoa</taxon>
        <taxon>Ecdysozoa</taxon>
        <taxon>Arthropoda</taxon>
        <taxon>Hexapoda</taxon>
        <taxon>Insecta</taxon>
        <taxon>Pterygota</taxon>
        <taxon>Neoptera</taxon>
        <taxon>Endopterygota</taxon>
        <taxon>Diptera</taxon>
        <taxon>Nematocera</taxon>
        <taxon>Culicoidea</taxon>
        <taxon>Culicidae</taxon>
        <taxon>Culicinae</taxon>
        <taxon>Culicini</taxon>
        <taxon>Culex</taxon>
        <taxon>Culex</taxon>
    </lineage>
</organism>
<keyword evidence="5" id="KW-0378">Hydrolase</keyword>
<evidence type="ECO:0000313" key="9">
    <source>
        <dbReference type="EMBL" id="JAV28899.1"/>
    </source>
</evidence>
<feature type="signal peptide" evidence="7">
    <location>
        <begin position="1"/>
        <end position="28"/>
    </location>
</feature>
<dbReference type="Pfam" id="PF00884">
    <property type="entry name" value="Sulfatase"/>
    <property type="match status" value="1"/>
</dbReference>
<dbReference type="CDD" id="cd16030">
    <property type="entry name" value="iduronate-2-sulfatase"/>
    <property type="match status" value="1"/>
</dbReference>
<name>A0A1Q3FMT6_CULTA</name>
<dbReference type="GO" id="GO:0004423">
    <property type="term" value="F:iduronate-2-sulfatase activity"/>
    <property type="evidence" value="ECO:0007669"/>
    <property type="project" value="InterPro"/>
</dbReference>
<dbReference type="AlphaFoldDB" id="A0A1Q3FMT6"/>
<dbReference type="GO" id="GO:0046872">
    <property type="term" value="F:metal ion binding"/>
    <property type="evidence" value="ECO:0007669"/>
    <property type="project" value="UniProtKB-KW"/>
</dbReference>
<reference evidence="9" key="1">
    <citation type="submission" date="2017-01" db="EMBL/GenBank/DDBJ databases">
        <title>A deep insight into the sialotranscriptome of adult male and female Cluex tarsalis mosquitoes.</title>
        <authorList>
            <person name="Ribeiro J.M."/>
            <person name="Moreira F."/>
            <person name="Bernard K.A."/>
            <person name="Calvo E."/>
        </authorList>
    </citation>
    <scope>NUCLEOTIDE SEQUENCE</scope>
    <source>
        <strain evidence="9">Kern County</strain>
        <tissue evidence="9">Salivary glands</tissue>
    </source>
</reference>
<keyword evidence="3" id="KW-0479">Metal-binding</keyword>
<sequence>MFCIKMPVLNSLRILLYLVIFVKFSTQAQLVSRPNVLLIMLDDFRPAIGTFGDTNAITPNIDQLARKGYYFTNVFAQQSICAPSRNSLLTGRRPDTTKLYDFYSYWREFAGNFTTIPQYFKQNGYSTQSVGKIFHPGVSSNYTDDYPLSWSYVPYHPPTAEFMNKPVCIDKATGKLKKNLLCPVVLELQPQGTLPDIQCTAEATTFLKAKRNSSQPYFLAVGYYKPHVPFRIPERYLDLHDIKKFKTLDLNYPPYGLPTVAWNYYQDIRNRDDIKELNVSFPFGPIPEDTTVKIRQHYYAAVTYVDELIGQLLAEVNFDNTVIVLTSDHGWSLGEHAEWAKFSNYEVALNVPLIVYSPDVATRPSNKISRVAELLDLFPTLVELAGLPPVQRCEDARKEDTCVEGKSLLPFIRGCSSKSADALDEAFSQYPRPGTYPTVYPDSDKPKLYQIQIMGYSLRTERFRYTAWIGFDPATFERDWSKIYGEELYDHSIDPKENLNLVDRPQLDEVKSWLKLRLQQKFA</sequence>
<proteinExistence type="inferred from homology"/>
<evidence type="ECO:0000256" key="7">
    <source>
        <dbReference type="SAM" id="SignalP"/>
    </source>
</evidence>
<dbReference type="Gene3D" id="3.40.720.10">
    <property type="entry name" value="Alkaline Phosphatase, subunit A"/>
    <property type="match status" value="1"/>
</dbReference>
<comment type="similarity">
    <text evidence="2">Belongs to the sulfatase family.</text>
</comment>
<protein>
    <submittedName>
        <fullName evidence="9">Putative iduronate 2-sulfatase</fullName>
    </submittedName>
</protein>
<feature type="domain" description="Sulfatase N-terminal" evidence="8">
    <location>
        <begin position="34"/>
        <end position="386"/>
    </location>
</feature>
<evidence type="ECO:0000256" key="4">
    <source>
        <dbReference type="ARBA" id="ARBA00022729"/>
    </source>
</evidence>
<dbReference type="PROSITE" id="PS00149">
    <property type="entry name" value="SULFATASE_2"/>
    <property type="match status" value="1"/>
</dbReference>
<keyword evidence="4 7" id="KW-0732">Signal</keyword>
<dbReference type="PANTHER" id="PTHR45953">
    <property type="entry name" value="IDURONATE 2-SULFATASE"/>
    <property type="match status" value="1"/>
</dbReference>
<dbReference type="InterPro" id="IPR000917">
    <property type="entry name" value="Sulfatase_N"/>
</dbReference>
<feature type="chain" id="PRO_5010293764" evidence="7">
    <location>
        <begin position="29"/>
        <end position="523"/>
    </location>
</feature>
<comment type="cofactor">
    <cofactor evidence="1">
        <name>Ca(2+)</name>
        <dbReference type="ChEBI" id="CHEBI:29108"/>
    </cofactor>
</comment>
<evidence type="ECO:0000256" key="6">
    <source>
        <dbReference type="ARBA" id="ARBA00022837"/>
    </source>
</evidence>
<evidence type="ECO:0000256" key="5">
    <source>
        <dbReference type="ARBA" id="ARBA00022801"/>
    </source>
</evidence>
<evidence type="ECO:0000259" key="8">
    <source>
        <dbReference type="Pfam" id="PF00884"/>
    </source>
</evidence>
<dbReference type="SUPFAM" id="SSF53649">
    <property type="entry name" value="Alkaline phosphatase-like"/>
    <property type="match status" value="1"/>
</dbReference>
<evidence type="ECO:0000256" key="1">
    <source>
        <dbReference type="ARBA" id="ARBA00001913"/>
    </source>
</evidence>
<evidence type="ECO:0000256" key="2">
    <source>
        <dbReference type="ARBA" id="ARBA00008779"/>
    </source>
</evidence>
<accession>A0A1Q3FMT6</accession>
<dbReference type="InterPro" id="IPR017850">
    <property type="entry name" value="Alkaline_phosphatase_core_sf"/>
</dbReference>
<dbReference type="PANTHER" id="PTHR45953:SF1">
    <property type="entry name" value="IDURONATE 2-SULFATASE"/>
    <property type="match status" value="1"/>
</dbReference>
<dbReference type="InterPro" id="IPR035874">
    <property type="entry name" value="IDS"/>
</dbReference>
<evidence type="ECO:0000256" key="3">
    <source>
        <dbReference type="ARBA" id="ARBA00022723"/>
    </source>
</evidence>
<dbReference type="GO" id="GO:0005737">
    <property type="term" value="C:cytoplasm"/>
    <property type="evidence" value="ECO:0007669"/>
    <property type="project" value="TreeGrafter"/>
</dbReference>
<dbReference type="PROSITE" id="PS00523">
    <property type="entry name" value="SULFATASE_1"/>
    <property type="match status" value="1"/>
</dbReference>
<dbReference type="EMBL" id="GFDL01006146">
    <property type="protein sequence ID" value="JAV28899.1"/>
    <property type="molecule type" value="Transcribed_RNA"/>
</dbReference>